<accession>A0A6A5KML0</accession>
<keyword evidence="3" id="KW-1185">Reference proteome</keyword>
<dbReference type="Proteomes" id="UP000800040">
    <property type="component" value="Unassembled WGS sequence"/>
</dbReference>
<reference evidence="2" key="1">
    <citation type="submission" date="2020-01" db="EMBL/GenBank/DDBJ databases">
        <authorList>
            <consortium name="DOE Joint Genome Institute"/>
            <person name="Haridas S."/>
            <person name="Albert R."/>
            <person name="Binder M."/>
            <person name="Bloem J."/>
            <person name="Labutti K."/>
            <person name="Salamov A."/>
            <person name="Andreopoulos B."/>
            <person name="Baker S.E."/>
            <person name="Barry K."/>
            <person name="Bills G."/>
            <person name="Bluhm B.H."/>
            <person name="Cannon C."/>
            <person name="Castanera R."/>
            <person name="Culley D.E."/>
            <person name="Daum C."/>
            <person name="Ezra D."/>
            <person name="Gonzalez J.B."/>
            <person name="Henrissat B."/>
            <person name="Kuo A."/>
            <person name="Liang C."/>
            <person name="Lipzen A."/>
            <person name="Lutzoni F."/>
            <person name="Magnuson J."/>
            <person name="Mondo S."/>
            <person name="Nolan M."/>
            <person name="Ohm R."/>
            <person name="Pangilinan J."/>
            <person name="Park H.-J."/>
            <person name="Ramirez L."/>
            <person name="Alfaro M."/>
            <person name="Sun H."/>
            <person name="Tritt A."/>
            <person name="Yoshinaga Y."/>
            <person name="Zwiers L.-H."/>
            <person name="Turgeon B.G."/>
            <person name="Goodwin S.B."/>
            <person name="Spatafora J.W."/>
            <person name="Crous P.W."/>
            <person name="Grigoriev I.V."/>
        </authorList>
    </citation>
    <scope>NUCLEOTIDE SEQUENCE</scope>
    <source>
        <strain evidence="2">P77</strain>
    </source>
</reference>
<feature type="compositionally biased region" description="Polar residues" evidence="1">
    <location>
        <begin position="92"/>
        <end position="102"/>
    </location>
</feature>
<feature type="compositionally biased region" description="Polar residues" evidence="1">
    <location>
        <begin position="20"/>
        <end position="36"/>
    </location>
</feature>
<protein>
    <recommendedName>
        <fullName evidence="4">Histone chaperone domain-containing protein</fullName>
    </recommendedName>
</protein>
<dbReference type="AlphaFoldDB" id="A0A6A5KML0"/>
<feature type="compositionally biased region" description="Basic and acidic residues" evidence="1">
    <location>
        <begin position="45"/>
        <end position="58"/>
    </location>
</feature>
<evidence type="ECO:0000313" key="3">
    <source>
        <dbReference type="Proteomes" id="UP000800040"/>
    </source>
</evidence>
<evidence type="ECO:0000313" key="2">
    <source>
        <dbReference type="EMBL" id="KAF1836989.1"/>
    </source>
</evidence>
<feature type="region of interest" description="Disordered" evidence="1">
    <location>
        <begin position="1"/>
        <end position="102"/>
    </location>
</feature>
<sequence>MSSTEKFSTGDVADNDYKSRTGQSQIPVQTDQTPVESTEYDNGGDSDKQLERDEKDAVDSGNIIDGRTRGAAKKAGTYTEPGDEDELDKVTANGQDGTSALR</sequence>
<dbReference type="OrthoDB" id="4357148at2759"/>
<evidence type="ECO:0008006" key="4">
    <source>
        <dbReference type="Google" id="ProtNLM"/>
    </source>
</evidence>
<gene>
    <name evidence="2" type="ORF">BDW02DRAFT_197696</name>
</gene>
<dbReference type="EMBL" id="ML975267">
    <property type="protein sequence ID" value="KAF1836989.1"/>
    <property type="molecule type" value="Genomic_DNA"/>
</dbReference>
<proteinExistence type="predicted"/>
<name>A0A6A5KML0_9PLEO</name>
<organism evidence="2 3">
    <name type="scientific">Decorospora gaudefroyi</name>
    <dbReference type="NCBI Taxonomy" id="184978"/>
    <lineage>
        <taxon>Eukaryota</taxon>
        <taxon>Fungi</taxon>
        <taxon>Dikarya</taxon>
        <taxon>Ascomycota</taxon>
        <taxon>Pezizomycotina</taxon>
        <taxon>Dothideomycetes</taxon>
        <taxon>Pleosporomycetidae</taxon>
        <taxon>Pleosporales</taxon>
        <taxon>Pleosporineae</taxon>
        <taxon>Pleosporaceae</taxon>
        <taxon>Decorospora</taxon>
    </lineage>
</organism>
<evidence type="ECO:0000256" key="1">
    <source>
        <dbReference type="SAM" id="MobiDB-lite"/>
    </source>
</evidence>